<proteinExistence type="predicted"/>
<dbReference type="KEGG" id="bvr:BVIR_1190"/>
<evidence type="ECO:0000313" key="1">
    <source>
        <dbReference type="EMBL" id="BAS01160.1"/>
    </source>
</evidence>
<dbReference type="PATRIC" id="fig|1079.6.peg.1235"/>
<protein>
    <submittedName>
        <fullName evidence="2">Uncharacterized protein</fullName>
    </submittedName>
</protein>
<accession>A0A0H5BJ27</accession>
<organism evidence="2 3">
    <name type="scientific">Blastochloris viridis</name>
    <name type="common">Rhodopseudomonas viridis</name>
    <dbReference type="NCBI Taxonomy" id="1079"/>
    <lineage>
        <taxon>Bacteria</taxon>
        <taxon>Pseudomonadati</taxon>
        <taxon>Pseudomonadota</taxon>
        <taxon>Alphaproteobacteria</taxon>
        <taxon>Hyphomicrobiales</taxon>
        <taxon>Blastochloridaceae</taxon>
        <taxon>Blastochloris</taxon>
    </lineage>
</organism>
<reference evidence="1" key="1">
    <citation type="journal article" date="2015" name="Genome Announc.">
        <title>Complete Genome Sequence of the Bacteriochlorophyll b-Producing Photosynthetic Bacterium Blastochloris viridis.</title>
        <authorList>
            <person name="Tsukatani Y."/>
            <person name="Hirose Y."/>
            <person name="Harada J."/>
            <person name="Misawa N."/>
            <person name="Mori K."/>
            <person name="Inoue K."/>
            <person name="Tamiaki H."/>
        </authorList>
    </citation>
    <scope>NUCLEOTIDE SEQUENCE [LARGE SCALE GENOMIC DNA]</scope>
    <source>
        <strain evidence="1">DSM 133</strain>
    </source>
</reference>
<dbReference type="STRING" id="1079.BVIR_1190"/>
<dbReference type="OrthoDB" id="7053243at2"/>
<dbReference type="Proteomes" id="UP000065734">
    <property type="component" value="Chromosome I"/>
</dbReference>
<dbReference type="AlphaFoldDB" id="A0A0H5BJ27"/>
<sequence>MLSQAQQNLHDHFRKLSSERASLGFPVYAIEHGLPGTDIEAIRDGLIAELQRTRELRSNYWLLWTVVAAEIGYAYDGDEYWDSFQSEIRSWEWYGSRDTIRDWYKRFAKNFTGFVPSGRWADHFSIIAWPITHSILPQYLHSHFARHLYDLRHEIAGVSLDRIGTLLEKRYHGGSSRFENFLQQTALTARLVLAMRDEDVQDFVGPIYRPTLARIIADLERKTLSRGYLRDARRVLRDARVTARLGLSGGRSAGSSEATSSLIKTAARGLKLVCRPTSDGSWNVGMAIPDLTAFLAELPDTHDALGKARIRFVDRDGGWMPAKALLSYSGREQILHGLPQSLDDPLIQFDKQVPVLAAIADELKILSRPPWLLKEHQDGVCRQMLGNNVRTGERYVIAVIDEIAPITIGGLNLQRLDSKTRGINLYGLEAPKVATQPFLQALSALSLGYVLRARVDPVGLVPRWNSSLGSSIWLPTEDVLLRLSADFDVSEFAVRVDGQVLTRFPISHQKEIIVSLGNLALGQHIVEITASARSQNASHRNPNVAPEVIFVEVRPPVPWQQGIQQKAGIRAILEPVGASLESLVSKKASIIVHGPAERSARVEARLFDASGHVTETSELGRIDLPSTGCAMARVLERFGHEPLSEKVQSAPQIDIAFIADELGASALSFSHFVPPLRWKLSNHRMRLIDEAGVGTELNTLQYRIVAPDECVRIQSSQCIAGVEIEPPGSLFIAIYQGTAYGAVASVPPHEKISGFEGLAVIPILKNPGDSPRDILRLIPGLRLWIAGRALLGPLAAIRKAAVIDVFEYQIERLACGTAWADRAKKNRAGDLENIEELQHQVGGSPGFASRMRSTVWNWHTNSSALRAEFQRLCKIYNISRDTALCDLALRLAFRPSTIRYETPNHGAAEFQRLSENVPLIRGAYFARLAYDLWLRRSRESAEPAR</sequence>
<name>A0A0H5BJ27_BLAVI</name>
<evidence type="ECO:0000313" key="3">
    <source>
        <dbReference type="Proteomes" id="UP000065734"/>
    </source>
</evidence>
<dbReference type="EMBL" id="AP014854">
    <property type="protein sequence ID" value="BAS01160.1"/>
    <property type="molecule type" value="Genomic_DNA"/>
</dbReference>
<reference evidence="2" key="2">
    <citation type="submission" date="2015-11" db="EMBL/GenBank/DDBJ databases">
        <authorList>
            <person name="Zhang Y."/>
            <person name="Guo Z."/>
        </authorList>
    </citation>
    <scope>NUCLEOTIDE SEQUENCE</scope>
    <source>
        <strain evidence="2">1</strain>
    </source>
</reference>
<reference evidence="3" key="3">
    <citation type="journal article" date="2016" name="Genome Announc.">
        <title>Revised genome sequence of the purple photosynthetic bacterium Blastochloris viridis.</title>
        <authorList>
            <person name="Liu L.N."/>
            <person name="Faulkner M."/>
            <person name="Liu X."/>
            <person name="Huang F."/>
            <person name="Darby A.C."/>
            <person name="Hall N."/>
        </authorList>
    </citation>
    <scope>NUCLEOTIDE SEQUENCE [LARGE SCALE GENOMIC DNA]</scope>
    <source>
        <strain evidence="3">ATCC 19567 / DSM 133 / F</strain>
    </source>
</reference>
<dbReference type="EMBL" id="LN907867">
    <property type="protein sequence ID" value="CUU41640.1"/>
    <property type="molecule type" value="Genomic_DNA"/>
</dbReference>
<gene>
    <name evidence="1" type="ORF">BV133_3566</name>
    <name evidence="2" type="ORF">BVIRIDIS_06330</name>
</gene>
<keyword evidence="3" id="KW-1185">Reference proteome</keyword>
<dbReference type="RefSeq" id="WP_145912059.1">
    <property type="nucleotide sequence ID" value="NZ_AP014854.2"/>
</dbReference>
<evidence type="ECO:0000313" key="2">
    <source>
        <dbReference type="EMBL" id="CUU41640.1"/>
    </source>
</evidence>